<proteinExistence type="predicted"/>
<sequence length="155" mass="16401">MTYYHVTPGGGPATNDLSKIAKVIGTRNSCVLGIEGRIDTNQDKPIQERDPPTLQSNSPDVITVGPTAEEEPSVVTAQPTMVAQQVGDLQPPAADQQAADLQQPALVSPQASTRLASLKAAAAKKLQVIAATKILVVEQELEYMAVLAEIAAYRK</sequence>
<dbReference type="Proteomes" id="UP000324222">
    <property type="component" value="Unassembled WGS sequence"/>
</dbReference>
<dbReference type="AlphaFoldDB" id="A0A5B7GVX3"/>
<organism evidence="1 2">
    <name type="scientific">Portunus trituberculatus</name>
    <name type="common">Swimming crab</name>
    <name type="synonym">Neptunus trituberculatus</name>
    <dbReference type="NCBI Taxonomy" id="210409"/>
    <lineage>
        <taxon>Eukaryota</taxon>
        <taxon>Metazoa</taxon>
        <taxon>Ecdysozoa</taxon>
        <taxon>Arthropoda</taxon>
        <taxon>Crustacea</taxon>
        <taxon>Multicrustacea</taxon>
        <taxon>Malacostraca</taxon>
        <taxon>Eumalacostraca</taxon>
        <taxon>Eucarida</taxon>
        <taxon>Decapoda</taxon>
        <taxon>Pleocyemata</taxon>
        <taxon>Brachyura</taxon>
        <taxon>Eubrachyura</taxon>
        <taxon>Portunoidea</taxon>
        <taxon>Portunidae</taxon>
        <taxon>Portuninae</taxon>
        <taxon>Portunus</taxon>
    </lineage>
</organism>
<evidence type="ECO:0000313" key="2">
    <source>
        <dbReference type="Proteomes" id="UP000324222"/>
    </source>
</evidence>
<name>A0A5B7GVX3_PORTR</name>
<evidence type="ECO:0000313" key="1">
    <source>
        <dbReference type="EMBL" id="MPC61793.1"/>
    </source>
</evidence>
<comment type="caution">
    <text evidence="1">The sequence shown here is derived from an EMBL/GenBank/DDBJ whole genome shotgun (WGS) entry which is preliminary data.</text>
</comment>
<gene>
    <name evidence="1" type="ORF">E2C01_055869</name>
</gene>
<accession>A0A5B7GVX3</accession>
<keyword evidence="2" id="KW-1185">Reference proteome</keyword>
<reference evidence="1 2" key="1">
    <citation type="submission" date="2019-05" db="EMBL/GenBank/DDBJ databases">
        <title>Another draft genome of Portunus trituberculatus and its Hox gene families provides insights of decapod evolution.</title>
        <authorList>
            <person name="Jeong J.-H."/>
            <person name="Song I."/>
            <person name="Kim S."/>
            <person name="Choi T."/>
            <person name="Kim D."/>
            <person name="Ryu S."/>
            <person name="Kim W."/>
        </authorList>
    </citation>
    <scope>NUCLEOTIDE SEQUENCE [LARGE SCALE GENOMIC DNA]</scope>
    <source>
        <tissue evidence="1">Muscle</tissue>
    </source>
</reference>
<protein>
    <submittedName>
        <fullName evidence="1">Uncharacterized protein</fullName>
    </submittedName>
</protein>
<dbReference type="EMBL" id="VSRR010018927">
    <property type="protein sequence ID" value="MPC61793.1"/>
    <property type="molecule type" value="Genomic_DNA"/>
</dbReference>